<feature type="binding site" description="axial binding residue" evidence="8">
    <location>
        <position position="449"/>
    </location>
    <ligand>
        <name>heme</name>
        <dbReference type="ChEBI" id="CHEBI:30413"/>
    </ligand>
    <ligandPart>
        <name>Fe</name>
        <dbReference type="ChEBI" id="CHEBI:18248"/>
    </ligandPart>
</feature>
<comment type="similarity">
    <text evidence="1 9">Belongs to the cytochrome P450 family.</text>
</comment>
<dbReference type="PANTHER" id="PTHR47950:SF48">
    <property type="entry name" value="CYTOCHROME P450 FAMILY PROTEIN, EXPRESSED"/>
    <property type="match status" value="1"/>
</dbReference>
<dbReference type="FunFam" id="1.10.630.10:FF:000007">
    <property type="entry name" value="Cytochrome P450 76C4"/>
    <property type="match status" value="1"/>
</dbReference>
<organism evidence="11">
    <name type="scientific">Hordeum vulgare subsp. vulgare</name>
    <name type="common">Domesticated barley</name>
    <dbReference type="NCBI Taxonomy" id="112509"/>
    <lineage>
        <taxon>Eukaryota</taxon>
        <taxon>Viridiplantae</taxon>
        <taxon>Streptophyta</taxon>
        <taxon>Embryophyta</taxon>
        <taxon>Tracheophyta</taxon>
        <taxon>Spermatophyta</taxon>
        <taxon>Magnoliopsida</taxon>
        <taxon>Liliopsida</taxon>
        <taxon>Poales</taxon>
        <taxon>Poaceae</taxon>
        <taxon>BOP clade</taxon>
        <taxon>Pooideae</taxon>
        <taxon>Triticodae</taxon>
        <taxon>Triticeae</taxon>
        <taxon>Hordeinae</taxon>
        <taxon>Hordeum</taxon>
    </lineage>
</organism>
<protein>
    <submittedName>
        <fullName evidence="11">Predicted protein</fullName>
    </submittedName>
</protein>
<evidence type="ECO:0000256" key="6">
    <source>
        <dbReference type="ARBA" id="ARBA00023002"/>
    </source>
</evidence>
<evidence type="ECO:0000256" key="8">
    <source>
        <dbReference type="PIRSR" id="PIRSR602401-1"/>
    </source>
</evidence>
<name>F2D7D8_HORVV</name>
<dbReference type="GO" id="GO:0016709">
    <property type="term" value="F:oxidoreductase activity, acting on paired donors, with incorporation or reduction of molecular oxygen, NAD(P)H as one donor, and incorporation of one atom of oxygen"/>
    <property type="evidence" value="ECO:0007669"/>
    <property type="project" value="UniProtKB-ARBA"/>
</dbReference>
<keyword evidence="3 8" id="KW-0479">Metal-binding</keyword>
<comment type="cofactor">
    <cofactor evidence="8">
        <name>heme</name>
        <dbReference type="ChEBI" id="CHEBI:30413"/>
    </cofactor>
</comment>
<evidence type="ECO:0000256" key="4">
    <source>
        <dbReference type="ARBA" id="ARBA00022821"/>
    </source>
</evidence>
<evidence type="ECO:0000256" key="10">
    <source>
        <dbReference type="SAM" id="Phobius"/>
    </source>
</evidence>
<keyword evidence="8 9" id="KW-0349">Heme</keyword>
<dbReference type="PRINTS" id="PR00385">
    <property type="entry name" value="P450"/>
</dbReference>
<dbReference type="PRINTS" id="PR00463">
    <property type="entry name" value="EP450I"/>
</dbReference>
<keyword evidence="6 9" id="KW-0560">Oxidoreductase</keyword>
<feature type="transmembrane region" description="Helical" evidence="10">
    <location>
        <begin position="7"/>
        <end position="30"/>
    </location>
</feature>
<dbReference type="InterPro" id="IPR002401">
    <property type="entry name" value="Cyt_P450_E_grp-I"/>
</dbReference>
<dbReference type="GO" id="GO:0005506">
    <property type="term" value="F:iron ion binding"/>
    <property type="evidence" value="ECO:0007669"/>
    <property type="project" value="InterPro"/>
</dbReference>
<dbReference type="KEGG" id="hvg:123431231"/>
<dbReference type="InterPro" id="IPR036396">
    <property type="entry name" value="Cyt_P450_sf"/>
</dbReference>
<keyword evidence="4" id="KW-0611">Plant defense</keyword>
<evidence type="ECO:0000256" key="2">
    <source>
        <dbReference type="ARBA" id="ARBA00022692"/>
    </source>
</evidence>
<evidence type="ECO:0000313" key="11">
    <source>
        <dbReference type="EMBL" id="BAJ91009.1"/>
    </source>
</evidence>
<dbReference type="EMBL" id="AK359800">
    <property type="protein sequence ID" value="BAJ91009.1"/>
    <property type="molecule type" value="mRNA"/>
</dbReference>
<dbReference type="RefSeq" id="XP_044970989.1">
    <property type="nucleotide sequence ID" value="XM_045115054.1"/>
</dbReference>
<dbReference type="GO" id="GO:0006952">
    <property type="term" value="P:defense response"/>
    <property type="evidence" value="ECO:0007669"/>
    <property type="project" value="UniProtKB-KW"/>
</dbReference>
<keyword evidence="7 8" id="KW-0408">Iron</keyword>
<keyword evidence="2 10" id="KW-0812">Transmembrane</keyword>
<keyword evidence="5 10" id="KW-1133">Transmembrane helix</keyword>
<evidence type="ECO:0000256" key="5">
    <source>
        <dbReference type="ARBA" id="ARBA00022989"/>
    </source>
</evidence>
<dbReference type="Gene3D" id="1.10.630.10">
    <property type="entry name" value="Cytochrome P450"/>
    <property type="match status" value="1"/>
</dbReference>
<dbReference type="CDD" id="cd11073">
    <property type="entry name" value="CYP76-like"/>
    <property type="match status" value="1"/>
</dbReference>
<dbReference type="GeneID" id="123431231"/>
<dbReference type="PANTHER" id="PTHR47950">
    <property type="entry name" value="CYTOCHROME P450, FAMILY 76, SUBFAMILY C, POLYPEPTIDE 5-RELATED"/>
    <property type="match status" value="1"/>
</dbReference>
<evidence type="ECO:0000256" key="7">
    <source>
        <dbReference type="ARBA" id="ARBA00023004"/>
    </source>
</evidence>
<keyword evidence="9" id="KW-0503">Monooxygenase</keyword>
<evidence type="ECO:0000256" key="9">
    <source>
        <dbReference type="RuleBase" id="RU000461"/>
    </source>
</evidence>
<accession>F2D7D8</accession>
<evidence type="ECO:0000256" key="3">
    <source>
        <dbReference type="ARBA" id="ARBA00022723"/>
    </source>
</evidence>
<dbReference type="OrthoDB" id="2789670at2759"/>
<sequence length="506" mass="56260">MGKEATMVAVAVLAPWLAWLVVSFVSLYLLNLLTHARSGLPPGPRPLPLIGSLHLLGDRPHRSLARLAMTHAAPLMSLRLGSVTTVVASSPAMARELLQRHDAAFSTRSVPDATGMHAAGSVPWLPPAPRWRALRKLMATELFAPHRLDALHHLRSGKVRELMDHVARLARDGKPVNVGRVAFTTSLNLLSRTIFSRDLTSLDDDNRSGEFQEVVTGIMEAVGTPNVSDFFPVLAPADLQGTRRRLARLFARLHVVFDAEVDQRLRRRDDGQPRKNDFLDVLLDVAAREDGKDLLDRPTLRSLFTDLFVAGSDTSSSTVEWAMSELLQNPSSLSKACNELEKVIGQRRNIEESDIVRLPYIQAIIKETFRLHPPAPLLLPRQPEATLKIAGYTIPKGSRVFVNVWAIGRDKDVWDEPEKFMPERFLGSTIDFRGVDFELLPFGAGRRICPGMTLAARMVHLMLASLLHQFKWSLPVELERDGIDMEDKFGLTLTKVVPLCIVATPV</sequence>
<dbReference type="EMBL" id="AK360415">
    <property type="protein sequence ID" value="BAJ91624.1"/>
    <property type="molecule type" value="mRNA"/>
</dbReference>
<dbReference type="SUPFAM" id="SSF48264">
    <property type="entry name" value="Cytochrome P450"/>
    <property type="match status" value="1"/>
</dbReference>
<dbReference type="InterPro" id="IPR001128">
    <property type="entry name" value="Cyt_P450"/>
</dbReference>
<dbReference type="AlphaFoldDB" id="F2D7D8"/>
<dbReference type="Pfam" id="PF00067">
    <property type="entry name" value="p450"/>
    <property type="match status" value="1"/>
</dbReference>
<evidence type="ECO:0000256" key="1">
    <source>
        <dbReference type="ARBA" id="ARBA00010617"/>
    </source>
</evidence>
<dbReference type="PROSITE" id="PS00086">
    <property type="entry name" value="CYTOCHROME_P450"/>
    <property type="match status" value="1"/>
</dbReference>
<dbReference type="InterPro" id="IPR017972">
    <property type="entry name" value="Cyt_P450_CS"/>
</dbReference>
<dbReference type="GO" id="GO:0020037">
    <property type="term" value="F:heme binding"/>
    <property type="evidence" value="ECO:0007669"/>
    <property type="project" value="InterPro"/>
</dbReference>
<dbReference type="GO" id="GO:0051502">
    <property type="term" value="P:diterpene phytoalexin biosynthetic process"/>
    <property type="evidence" value="ECO:0007669"/>
    <property type="project" value="UniProtKB-ARBA"/>
</dbReference>
<reference evidence="11" key="1">
    <citation type="journal article" date="2011" name="Plant Physiol.">
        <title>Comprehensive sequence analysis of 24,783 barley full-length cDNAs derived from 12 clone libraries.</title>
        <authorList>
            <person name="Matsumoto T."/>
            <person name="Tanaka T."/>
            <person name="Sakai H."/>
            <person name="Amano N."/>
            <person name="Kanamori H."/>
            <person name="Kurita K."/>
            <person name="Kikuta A."/>
            <person name="Kamiya K."/>
            <person name="Yamamoto M."/>
            <person name="Ikawa H."/>
            <person name="Fujii N."/>
            <person name="Hori K."/>
            <person name="Itoh T."/>
            <person name="Sato K."/>
        </authorList>
    </citation>
    <scope>NUCLEOTIDE SEQUENCE</scope>
    <source>
        <tissue evidence="11">Shoot</tissue>
    </source>
</reference>
<proteinExistence type="evidence at transcript level"/>
<keyword evidence="10" id="KW-0472">Membrane</keyword>
<dbReference type="Gramene" id="HORVU.MOREX.r2.2HG0176250.1">
    <property type="protein sequence ID" value="HORVU.MOREX.r2.2HG0176250.1"/>
    <property type="gene ID" value="HORVU.MOREX.r2.2HG0176250"/>
</dbReference>